<evidence type="ECO:0000313" key="3">
    <source>
        <dbReference type="Proteomes" id="UP001059844"/>
    </source>
</evidence>
<name>A0ABY5IRH6_9FLAO</name>
<keyword evidence="3" id="KW-1185">Reference proteome</keyword>
<dbReference type="Proteomes" id="UP001059844">
    <property type="component" value="Chromosome"/>
</dbReference>
<evidence type="ECO:0000259" key="1">
    <source>
        <dbReference type="Pfam" id="PF20216"/>
    </source>
</evidence>
<dbReference type="Pfam" id="PF20216">
    <property type="entry name" value="DUF6576"/>
    <property type="match status" value="1"/>
</dbReference>
<accession>A0ABY5IRH6</accession>
<dbReference type="RefSeq" id="WP_256551160.1">
    <property type="nucleotide sequence ID" value="NZ_CP101751.1"/>
</dbReference>
<organism evidence="2 3">
    <name type="scientific">Flavobacterium cerinum</name>
    <dbReference type="NCBI Taxonomy" id="2502784"/>
    <lineage>
        <taxon>Bacteria</taxon>
        <taxon>Pseudomonadati</taxon>
        <taxon>Bacteroidota</taxon>
        <taxon>Flavobacteriia</taxon>
        <taxon>Flavobacteriales</taxon>
        <taxon>Flavobacteriaceae</taxon>
        <taxon>Flavobacterium</taxon>
    </lineage>
</organism>
<protein>
    <recommendedName>
        <fullName evidence="1">DUF6576 domain-containing protein</fullName>
    </recommendedName>
</protein>
<proteinExistence type="predicted"/>
<gene>
    <name evidence="2" type="ORF">NOX80_17815</name>
</gene>
<dbReference type="InterPro" id="IPR046483">
    <property type="entry name" value="DUF6576"/>
</dbReference>
<reference evidence="2" key="1">
    <citation type="submission" date="2022-07" db="EMBL/GenBank/DDBJ databases">
        <title>Isolation, identification, and degradation of a PFOSA degrading strain from sewage treatment plant.</title>
        <authorList>
            <person name="Zhang L."/>
            <person name="Huo Y."/>
        </authorList>
    </citation>
    <scope>NUCLEOTIDE SEQUENCE</scope>
    <source>
        <strain evidence="2">C1</strain>
    </source>
</reference>
<sequence>MITIAILIFVAGLVYAVIRITTPKASSKAQNYTLDERYNAAKVEKQKEIDRILEKINKKGIASLSSHEKELLDDYSRK</sequence>
<feature type="domain" description="DUF6576" evidence="1">
    <location>
        <begin position="32"/>
        <end position="78"/>
    </location>
</feature>
<dbReference type="EMBL" id="CP101751">
    <property type="protein sequence ID" value="UUC45465.1"/>
    <property type="molecule type" value="Genomic_DNA"/>
</dbReference>
<evidence type="ECO:0000313" key="2">
    <source>
        <dbReference type="EMBL" id="UUC45465.1"/>
    </source>
</evidence>